<sequence length="372" mass="41558">MEKIPKFVCAIILSLVAVAETTNDSQQRWCCKSQAELDKCRHLQTLITSDDKVVFQFGCVYAAGTSECIQKIKNGEADLMFLDGGDIYRSEEFLSVVAAEDYGEGDASYYAVAVVKNSGNEDLDILKLLDEDEVGRFKSCHTGVGKTSGWNTPIGWIARQMNLTEIDGRIKLYDPFHSSCAPGANNPLYMDKLPKPHDTEKWCQLCIGDGNGNHKCDRDNDEQYYGYAGAFRCLKEGGGDIAFVKHTTVPVDEHDNYSLLCPEGGRAHPSEWKHCTFARVPAHGLMMRSNTTLEAARDVYEKLLFAQENMLEADFLSYGGITNLLWKSSTKQFLDVSNDGNVMTSREYLGIEYYCNMKTLDGAILPWECVSQ</sequence>
<feature type="signal peptide" evidence="3">
    <location>
        <begin position="1"/>
        <end position="21"/>
    </location>
</feature>
<dbReference type="FunFam" id="3.40.190.10:FF:000095">
    <property type="entry name" value="Lactotransferrin"/>
    <property type="match status" value="1"/>
</dbReference>
<dbReference type="GO" id="GO:0005769">
    <property type="term" value="C:early endosome"/>
    <property type="evidence" value="ECO:0007669"/>
    <property type="project" value="TreeGrafter"/>
</dbReference>
<feature type="domain" description="Transferrin-like" evidence="4">
    <location>
        <begin position="27"/>
        <end position="362"/>
    </location>
</feature>
<dbReference type="InterPro" id="IPR001156">
    <property type="entry name" value="Transferrin-like_dom"/>
</dbReference>
<keyword evidence="2" id="KW-0964">Secreted</keyword>
<dbReference type="PROSITE" id="PS51408">
    <property type="entry name" value="TRANSFERRIN_LIKE_4"/>
    <property type="match status" value="1"/>
</dbReference>
<dbReference type="Pfam" id="PF00405">
    <property type="entry name" value="Transferrin"/>
    <property type="match status" value="1"/>
</dbReference>
<evidence type="ECO:0000256" key="3">
    <source>
        <dbReference type="SAM" id="SignalP"/>
    </source>
</evidence>
<dbReference type="EMBL" id="AB047295">
    <property type="protein sequence ID" value="BAB16119.1"/>
    <property type="molecule type" value="mRNA"/>
</dbReference>
<dbReference type="SUPFAM" id="SSF53850">
    <property type="entry name" value="Periplasmic binding protein-like II"/>
    <property type="match status" value="1"/>
</dbReference>
<dbReference type="GO" id="GO:0006826">
    <property type="term" value="P:iron ion transport"/>
    <property type="evidence" value="ECO:0007669"/>
    <property type="project" value="TreeGrafter"/>
</dbReference>
<dbReference type="AlphaFoldDB" id="Q9GND9"/>
<reference evidence="5" key="1">
    <citation type="submission" date="2000-08" db="EMBL/GenBank/DDBJ databases">
        <title>Isolation,characterization and cDNA cloning of a one-lobed transferrin from the ascidian Halocynthia roretzi.</title>
        <authorList>
            <person name="Abe Y."/>
            <person name="Nagata R."/>
            <person name="Hasunuma Y."/>
            <person name="Yokosawa H."/>
        </authorList>
    </citation>
    <scope>NUCLEOTIDE SEQUENCE</scope>
</reference>
<evidence type="ECO:0000259" key="4">
    <source>
        <dbReference type="PROSITE" id="PS51408"/>
    </source>
</evidence>
<evidence type="ECO:0000256" key="1">
    <source>
        <dbReference type="ARBA" id="ARBA00004613"/>
    </source>
</evidence>
<protein>
    <submittedName>
        <fullName evidence="5">Transferrin</fullName>
    </submittedName>
</protein>
<organism evidence="5">
    <name type="scientific">Halocynthia roretzi</name>
    <name type="common">Sea squirt</name>
    <name type="synonym">Cynthia roretzi</name>
    <dbReference type="NCBI Taxonomy" id="7729"/>
    <lineage>
        <taxon>Eukaryota</taxon>
        <taxon>Metazoa</taxon>
        <taxon>Chordata</taxon>
        <taxon>Tunicata</taxon>
        <taxon>Ascidiacea</taxon>
        <taxon>Stolidobranchia</taxon>
        <taxon>Pyuridae</taxon>
        <taxon>Halocynthia</taxon>
    </lineage>
</organism>
<dbReference type="GO" id="GO:0055037">
    <property type="term" value="C:recycling endosome"/>
    <property type="evidence" value="ECO:0007669"/>
    <property type="project" value="TreeGrafter"/>
</dbReference>
<dbReference type="PRINTS" id="PR00422">
    <property type="entry name" value="TRANSFERRIN"/>
</dbReference>
<dbReference type="Gene3D" id="3.40.190.10">
    <property type="entry name" value="Periplasmic binding protein-like II"/>
    <property type="match status" value="2"/>
</dbReference>
<keyword evidence="3" id="KW-0732">Signal</keyword>
<dbReference type="GO" id="GO:0005615">
    <property type="term" value="C:extracellular space"/>
    <property type="evidence" value="ECO:0007669"/>
    <property type="project" value="TreeGrafter"/>
</dbReference>
<accession>Q9GND9</accession>
<proteinExistence type="evidence at transcript level"/>
<comment type="subcellular location">
    <subcellularLocation>
        <location evidence="1">Secreted</location>
    </subcellularLocation>
</comment>
<evidence type="ECO:0000313" key="5">
    <source>
        <dbReference type="EMBL" id="BAB16119.1"/>
    </source>
</evidence>
<dbReference type="PANTHER" id="PTHR11485">
    <property type="entry name" value="TRANSFERRIN"/>
    <property type="match status" value="1"/>
</dbReference>
<evidence type="ECO:0000256" key="2">
    <source>
        <dbReference type="ARBA" id="ARBA00022525"/>
    </source>
</evidence>
<dbReference type="CDD" id="cd13529">
    <property type="entry name" value="PBP2_transferrin"/>
    <property type="match status" value="1"/>
</dbReference>
<feature type="chain" id="PRO_5007716839" evidence="3">
    <location>
        <begin position="22"/>
        <end position="372"/>
    </location>
</feature>
<dbReference type="GO" id="GO:0005886">
    <property type="term" value="C:plasma membrane"/>
    <property type="evidence" value="ECO:0007669"/>
    <property type="project" value="TreeGrafter"/>
</dbReference>
<name>Q9GND9_HALRO</name>
<dbReference type="SMART" id="SM00094">
    <property type="entry name" value="TR_FER"/>
    <property type="match status" value="1"/>
</dbReference>
<dbReference type="EMBL" id="AB047294">
    <property type="protein sequence ID" value="BAB16118.1"/>
    <property type="molecule type" value="mRNA"/>
</dbReference>
<dbReference type="PANTHER" id="PTHR11485:SF29">
    <property type="entry name" value="TRANSFERRIN 2"/>
    <property type="match status" value="1"/>
</dbReference>